<keyword evidence="11" id="KW-1185">Reference proteome</keyword>
<dbReference type="InterPro" id="IPR052282">
    <property type="entry name" value="Starch-active_LPMO"/>
</dbReference>
<feature type="region of interest" description="Disordered" evidence="7">
    <location>
        <begin position="235"/>
        <end position="259"/>
    </location>
</feature>
<evidence type="ECO:0000259" key="9">
    <source>
        <dbReference type="Pfam" id="PF03067"/>
    </source>
</evidence>
<dbReference type="AlphaFoldDB" id="A0A6A5TT21"/>
<feature type="compositionally biased region" description="Low complexity" evidence="7">
    <location>
        <begin position="200"/>
        <end position="223"/>
    </location>
</feature>
<reference evidence="10" key="1">
    <citation type="journal article" date="2020" name="Stud. Mycol.">
        <title>101 Dothideomycetes genomes: a test case for predicting lifestyles and emergence of pathogens.</title>
        <authorList>
            <person name="Haridas S."/>
            <person name="Albert R."/>
            <person name="Binder M."/>
            <person name="Bloem J."/>
            <person name="Labutti K."/>
            <person name="Salamov A."/>
            <person name="Andreopoulos B."/>
            <person name="Baker S."/>
            <person name="Barry K."/>
            <person name="Bills G."/>
            <person name="Bluhm B."/>
            <person name="Cannon C."/>
            <person name="Castanera R."/>
            <person name="Culley D."/>
            <person name="Daum C."/>
            <person name="Ezra D."/>
            <person name="Gonzalez J."/>
            <person name="Henrissat B."/>
            <person name="Kuo A."/>
            <person name="Liang C."/>
            <person name="Lipzen A."/>
            <person name="Lutzoni F."/>
            <person name="Magnuson J."/>
            <person name="Mondo S."/>
            <person name="Nolan M."/>
            <person name="Ohm R."/>
            <person name="Pangilinan J."/>
            <person name="Park H.-J."/>
            <person name="Ramirez L."/>
            <person name="Alfaro M."/>
            <person name="Sun H."/>
            <person name="Tritt A."/>
            <person name="Yoshinaga Y."/>
            <person name="Zwiers L.-H."/>
            <person name="Turgeon B."/>
            <person name="Goodwin S."/>
            <person name="Spatafora J."/>
            <person name="Crous P."/>
            <person name="Grigoriev I."/>
        </authorList>
    </citation>
    <scope>NUCLEOTIDE SEQUENCE</scope>
    <source>
        <strain evidence="10">CBS 675.92</strain>
    </source>
</reference>
<feature type="compositionally biased region" description="Low complexity" evidence="7">
    <location>
        <begin position="235"/>
        <end position="255"/>
    </location>
</feature>
<dbReference type="InterPro" id="IPR004302">
    <property type="entry name" value="Cellulose/chitin-bd_N"/>
</dbReference>
<keyword evidence="2" id="KW-0479">Metal-binding</keyword>
<evidence type="ECO:0000256" key="6">
    <source>
        <dbReference type="ARBA" id="ARBA00034311"/>
    </source>
</evidence>
<organism evidence="10 11">
    <name type="scientific">Byssothecium circinans</name>
    <dbReference type="NCBI Taxonomy" id="147558"/>
    <lineage>
        <taxon>Eukaryota</taxon>
        <taxon>Fungi</taxon>
        <taxon>Dikarya</taxon>
        <taxon>Ascomycota</taxon>
        <taxon>Pezizomycotina</taxon>
        <taxon>Dothideomycetes</taxon>
        <taxon>Pleosporomycetidae</taxon>
        <taxon>Pleosporales</taxon>
        <taxon>Massarineae</taxon>
        <taxon>Massarinaceae</taxon>
        <taxon>Byssothecium</taxon>
    </lineage>
</organism>
<dbReference type="Proteomes" id="UP000800035">
    <property type="component" value="Unassembled WGS sequence"/>
</dbReference>
<comment type="cofactor">
    <cofactor evidence="1">
        <name>Cu(2+)</name>
        <dbReference type="ChEBI" id="CHEBI:29036"/>
    </cofactor>
</comment>
<proteinExistence type="inferred from homology"/>
<dbReference type="Pfam" id="PF03067">
    <property type="entry name" value="LPMO_10"/>
    <property type="match status" value="1"/>
</dbReference>
<dbReference type="GO" id="GO:0046872">
    <property type="term" value="F:metal ion binding"/>
    <property type="evidence" value="ECO:0007669"/>
    <property type="project" value="UniProtKB-KW"/>
</dbReference>
<evidence type="ECO:0000256" key="2">
    <source>
        <dbReference type="ARBA" id="ARBA00022723"/>
    </source>
</evidence>
<dbReference type="PANTHER" id="PTHR36575:SF2">
    <property type="entry name" value="CHITIN-BINDING TYPE-4 DOMAIN-CONTAINING PROTEIN-RELATED"/>
    <property type="match status" value="1"/>
</dbReference>
<evidence type="ECO:0000313" key="10">
    <source>
        <dbReference type="EMBL" id="KAF1955801.1"/>
    </source>
</evidence>
<name>A0A6A5TT21_9PLEO</name>
<gene>
    <name evidence="10" type="ORF">CC80DRAFT_525973</name>
</gene>
<dbReference type="PANTHER" id="PTHR36575">
    <property type="entry name" value="BINDING PROTEIN, PUTATIVE (AFU_ORTHOLOGUE AFUA_1G14430)-RELATED"/>
    <property type="match status" value="1"/>
</dbReference>
<protein>
    <recommendedName>
        <fullName evidence="9">Chitin-binding type-4 domain-containing protein</fullName>
    </recommendedName>
</protein>
<keyword evidence="3" id="KW-0186">Copper</keyword>
<evidence type="ECO:0000313" key="11">
    <source>
        <dbReference type="Proteomes" id="UP000800035"/>
    </source>
</evidence>
<dbReference type="EMBL" id="ML976993">
    <property type="protein sequence ID" value="KAF1955801.1"/>
    <property type="molecule type" value="Genomic_DNA"/>
</dbReference>
<dbReference type="OrthoDB" id="120613at2759"/>
<keyword evidence="8" id="KW-0732">Signal</keyword>
<feature type="domain" description="Chitin-binding type-4" evidence="9">
    <location>
        <begin position="21"/>
        <end position="190"/>
    </location>
</feature>
<keyword evidence="4" id="KW-1015">Disulfide bond</keyword>
<comment type="similarity">
    <text evidence="6">Belongs to the polysaccharide monooxygenase AA13 family.</text>
</comment>
<evidence type="ECO:0000256" key="8">
    <source>
        <dbReference type="SAM" id="SignalP"/>
    </source>
</evidence>
<feature type="signal peptide" evidence="8">
    <location>
        <begin position="1"/>
        <end position="20"/>
    </location>
</feature>
<evidence type="ECO:0000256" key="1">
    <source>
        <dbReference type="ARBA" id="ARBA00001973"/>
    </source>
</evidence>
<evidence type="ECO:0000256" key="3">
    <source>
        <dbReference type="ARBA" id="ARBA00023008"/>
    </source>
</evidence>
<feature type="region of interest" description="Disordered" evidence="7">
    <location>
        <begin position="196"/>
        <end position="223"/>
    </location>
</feature>
<dbReference type="Gene3D" id="2.70.50.70">
    <property type="match status" value="1"/>
</dbReference>
<evidence type="ECO:0000256" key="4">
    <source>
        <dbReference type="ARBA" id="ARBA00023157"/>
    </source>
</evidence>
<keyword evidence="5" id="KW-0325">Glycoprotein</keyword>
<feature type="chain" id="PRO_5025601879" description="Chitin-binding type-4 domain-containing protein" evidence="8">
    <location>
        <begin position="21"/>
        <end position="278"/>
    </location>
</feature>
<evidence type="ECO:0000256" key="5">
    <source>
        <dbReference type="ARBA" id="ARBA00023180"/>
    </source>
</evidence>
<evidence type="ECO:0000256" key="7">
    <source>
        <dbReference type="SAM" id="MobiDB-lite"/>
    </source>
</evidence>
<sequence>MKSFTTTAFGIATLVSDVMGHGYIVSPPPRQPGEAMVAACGKQVTTTFQSDINGNIQGVLQVANSQQDYDAAKCNIWTCKGMQFDDNKANVQTWTAGEKVPMTVKIAAPHTGTANVSIIDTATSSTIGEPLVAWSVYASTARGSQANETSFDVTIPSDLGSKCSTAGACALQWWWDSREADQTYEGCIDFTVGGSGSGSGSNAPAPTPASSQPAATKPASSTAVSATAVATPVNNAQTSTSAVPTAAPSSTGTPSQGSAMLPEHLASLLNALEEYLFN</sequence>
<accession>A0A6A5TT21</accession>